<gene>
    <name evidence="3" type="ORF">QYM36_016752</name>
</gene>
<feature type="domain" description="SWIM-type" evidence="2">
    <location>
        <begin position="80"/>
        <end position="127"/>
    </location>
</feature>
<protein>
    <recommendedName>
        <fullName evidence="2">SWIM-type domain-containing protein</fullName>
    </recommendedName>
</protein>
<keyword evidence="1" id="KW-0862">Zinc</keyword>
<evidence type="ECO:0000259" key="2">
    <source>
        <dbReference type="PROSITE" id="PS50966"/>
    </source>
</evidence>
<dbReference type="GO" id="GO:0008270">
    <property type="term" value="F:zinc ion binding"/>
    <property type="evidence" value="ECO:0007669"/>
    <property type="project" value="UniProtKB-KW"/>
</dbReference>
<dbReference type="EMBL" id="JAVRJZ010000021">
    <property type="protein sequence ID" value="KAK2704454.1"/>
    <property type="molecule type" value="Genomic_DNA"/>
</dbReference>
<reference evidence="3" key="1">
    <citation type="submission" date="2023-07" db="EMBL/GenBank/DDBJ databases">
        <title>Chromosome-level genome assembly of Artemia franciscana.</title>
        <authorList>
            <person name="Jo E."/>
        </authorList>
    </citation>
    <scope>NUCLEOTIDE SEQUENCE</scope>
    <source>
        <tissue evidence="3">Whole body</tissue>
    </source>
</reference>
<dbReference type="PROSITE" id="PS50966">
    <property type="entry name" value="ZF_SWIM"/>
    <property type="match status" value="1"/>
</dbReference>
<evidence type="ECO:0000313" key="3">
    <source>
        <dbReference type="EMBL" id="KAK2704454.1"/>
    </source>
</evidence>
<keyword evidence="1" id="KW-0863">Zinc-finger</keyword>
<keyword evidence="4" id="KW-1185">Reference proteome</keyword>
<name>A0AA88HCD6_ARTSF</name>
<dbReference type="AlphaFoldDB" id="A0AA88HCD6"/>
<sequence>MSVSQRINHMELISTVTDLIRKLDYPRILQNELTPSQPELLLLHALLGATLLDALALFDSKKFSFLPGSRKSYYSVSHGYQIHCRGGPVFLTDDISRCTCQEFGVSVLKKKLNILCTHQLMALLVIENPDGDRMLNSGRLNGLR</sequence>
<accession>A0AA88HCD6</accession>
<comment type="caution">
    <text evidence="3">The sequence shown here is derived from an EMBL/GenBank/DDBJ whole genome shotgun (WGS) entry which is preliminary data.</text>
</comment>
<evidence type="ECO:0000313" key="4">
    <source>
        <dbReference type="Proteomes" id="UP001187531"/>
    </source>
</evidence>
<dbReference type="InterPro" id="IPR007527">
    <property type="entry name" value="Znf_SWIM"/>
</dbReference>
<dbReference type="Proteomes" id="UP001187531">
    <property type="component" value="Unassembled WGS sequence"/>
</dbReference>
<proteinExistence type="predicted"/>
<keyword evidence="1" id="KW-0479">Metal-binding</keyword>
<organism evidence="3 4">
    <name type="scientific">Artemia franciscana</name>
    <name type="common">Brine shrimp</name>
    <name type="synonym">Artemia sanfranciscana</name>
    <dbReference type="NCBI Taxonomy" id="6661"/>
    <lineage>
        <taxon>Eukaryota</taxon>
        <taxon>Metazoa</taxon>
        <taxon>Ecdysozoa</taxon>
        <taxon>Arthropoda</taxon>
        <taxon>Crustacea</taxon>
        <taxon>Branchiopoda</taxon>
        <taxon>Anostraca</taxon>
        <taxon>Artemiidae</taxon>
        <taxon>Artemia</taxon>
    </lineage>
</organism>
<evidence type="ECO:0000256" key="1">
    <source>
        <dbReference type="PROSITE-ProRule" id="PRU00325"/>
    </source>
</evidence>